<feature type="region of interest" description="Disordered" evidence="1">
    <location>
        <begin position="184"/>
        <end position="207"/>
    </location>
</feature>
<evidence type="ECO:0000256" key="1">
    <source>
        <dbReference type="SAM" id="MobiDB-lite"/>
    </source>
</evidence>
<dbReference type="Gene3D" id="3.40.390.10">
    <property type="entry name" value="Collagenase (Catalytic Domain)"/>
    <property type="match status" value="1"/>
</dbReference>
<feature type="chain" id="PRO_5012363547" evidence="2">
    <location>
        <begin position="23"/>
        <end position="294"/>
    </location>
</feature>
<accession>A0A1L9T5S8</accession>
<reference evidence="4" key="1">
    <citation type="journal article" date="2017" name="Genome Biol.">
        <title>Comparative genomics reveals high biological diversity and specific adaptations in the industrially and medically important fungal genus Aspergillus.</title>
        <authorList>
            <person name="de Vries R.P."/>
            <person name="Riley R."/>
            <person name="Wiebenga A."/>
            <person name="Aguilar-Osorio G."/>
            <person name="Amillis S."/>
            <person name="Uchima C.A."/>
            <person name="Anderluh G."/>
            <person name="Asadollahi M."/>
            <person name="Askin M."/>
            <person name="Barry K."/>
            <person name="Battaglia E."/>
            <person name="Bayram O."/>
            <person name="Benocci T."/>
            <person name="Braus-Stromeyer S.A."/>
            <person name="Caldana C."/>
            <person name="Canovas D."/>
            <person name="Cerqueira G.C."/>
            <person name="Chen F."/>
            <person name="Chen W."/>
            <person name="Choi C."/>
            <person name="Clum A."/>
            <person name="Dos Santos R.A."/>
            <person name="Damasio A.R."/>
            <person name="Diallinas G."/>
            <person name="Emri T."/>
            <person name="Fekete E."/>
            <person name="Flipphi M."/>
            <person name="Freyberg S."/>
            <person name="Gallo A."/>
            <person name="Gournas C."/>
            <person name="Habgood R."/>
            <person name="Hainaut M."/>
            <person name="Harispe M.L."/>
            <person name="Henrissat B."/>
            <person name="Hilden K.S."/>
            <person name="Hope R."/>
            <person name="Hossain A."/>
            <person name="Karabika E."/>
            <person name="Karaffa L."/>
            <person name="Karanyi Z."/>
            <person name="Krasevec N."/>
            <person name="Kuo A."/>
            <person name="Kusch H."/>
            <person name="LaButti K."/>
            <person name="Lagendijk E.L."/>
            <person name="Lapidus A."/>
            <person name="Levasseur A."/>
            <person name="Lindquist E."/>
            <person name="Lipzen A."/>
            <person name="Logrieco A.F."/>
            <person name="MacCabe A."/>
            <person name="Maekelae M.R."/>
            <person name="Malavazi I."/>
            <person name="Melin P."/>
            <person name="Meyer V."/>
            <person name="Mielnichuk N."/>
            <person name="Miskei M."/>
            <person name="Molnar A.P."/>
            <person name="Mule G."/>
            <person name="Ngan C.Y."/>
            <person name="Orejas M."/>
            <person name="Orosz E."/>
            <person name="Ouedraogo J.P."/>
            <person name="Overkamp K.M."/>
            <person name="Park H.-S."/>
            <person name="Perrone G."/>
            <person name="Piumi F."/>
            <person name="Punt P.J."/>
            <person name="Ram A.F."/>
            <person name="Ramon A."/>
            <person name="Rauscher S."/>
            <person name="Record E."/>
            <person name="Riano-Pachon D.M."/>
            <person name="Robert V."/>
            <person name="Roehrig J."/>
            <person name="Ruller R."/>
            <person name="Salamov A."/>
            <person name="Salih N.S."/>
            <person name="Samson R.A."/>
            <person name="Sandor E."/>
            <person name="Sanguinetti M."/>
            <person name="Schuetze T."/>
            <person name="Sepcic K."/>
            <person name="Shelest E."/>
            <person name="Sherlock G."/>
            <person name="Sophianopoulou V."/>
            <person name="Squina F.M."/>
            <person name="Sun H."/>
            <person name="Susca A."/>
            <person name="Todd R.B."/>
            <person name="Tsang A."/>
            <person name="Unkles S.E."/>
            <person name="van de Wiele N."/>
            <person name="van Rossen-Uffink D."/>
            <person name="Oliveira J.V."/>
            <person name="Vesth T.C."/>
            <person name="Visser J."/>
            <person name="Yu J.-H."/>
            <person name="Zhou M."/>
            <person name="Andersen M.R."/>
            <person name="Archer D.B."/>
            <person name="Baker S.E."/>
            <person name="Benoit I."/>
            <person name="Brakhage A.A."/>
            <person name="Braus G.H."/>
            <person name="Fischer R."/>
            <person name="Frisvad J.C."/>
            <person name="Goldman G.H."/>
            <person name="Houbraken J."/>
            <person name="Oakley B."/>
            <person name="Pocsi I."/>
            <person name="Scazzocchio C."/>
            <person name="Seiboth B."/>
            <person name="vanKuyk P.A."/>
            <person name="Wortman J."/>
            <person name="Dyer P.S."/>
            <person name="Grigoriev I.V."/>
        </authorList>
    </citation>
    <scope>NUCLEOTIDE SEQUENCE [LARGE SCALE GENOMIC DNA]</scope>
    <source>
        <strain evidence="4">CBS 593.65</strain>
    </source>
</reference>
<keyword evidence="4" id="KW-1185">Reference proteome</keyword>
<dbReference type="InterPro" id="IPR024079">
    <property type="entry name" value="MetalloPept_cat_dom_sf"/>
</dbReference>
<sequence>MSWTKTLLFLSFFCLQLLCIDGYFIDKECKRENFPPSTCTDANISETVLEELERDNNRHVRELRRWFFRDQDLPRVKNVYSSMQKYKEFNKPNTDNLIQPTIYCNLTHLEEKEEELELGGKVKYLINNAEKIKMDWDAGYEGCKNGDTIAFTSTVYEDSKKHLTIQLCPWYLKEVTGSTKFTNADGTLPDVSGKGKSYNPHRDPSAGDPRADIWASRLDFTLLHEGDPAYDWNPCIKLGQNGGCLNADSYAFFALGVRKIKDEGLKFTKDGMTVSIDDENEKRSEQGVMKLWNA</sequence>
<dbReference type="AlphaFoldDB" id="A0A1L9T5S8"/>
<evidence type="ECO:0000313" key="3">
    <source>
        <dbReference type="EMBL" id="OJJ54721.1"/>
    </source>
</evidence>
<dbReference type="OrthoDB" id="4507347at2759"/>
<feature type="signal peptide" evidence="2">
    <location>
        <begin position="1"/>
        <end position="22"/>
    </location>
</feature>
<evidence type="ECO:0000256" key="2">
    <source>
        <dbReference type="SAM" id="SignalP"/>
    </source>
</evidence>
<dbReference type="RefSeq" id="XP_040698527.1">
    <property type="nucleotide sequence ID" value="XM_040845333.1"/>
</dbReference>
<protein>
    <submittedName>
        <fullName evidence="3">Uncharacterized protein</fullName>
    </submittedName>
</protein>
<name>A0A1L9T5S8_9EURO</name>
<dbReference type="GeneID" id="63761406"/>
<dbReference type="GO" id="GO:0008237">
    <property type="term" value="F:metallopeptidase activity"/>
    <property type="evidence" value="ECO:0007669"/>
    <property type="project" value="InterPro"/>
</dbReference>
<dbReference type="VEuPathDB" id="FungiDB:ASPSYDRAFT_35397"/>
<dbReference type="Proteomes" id="UP000184356">
    <property type="component" value="Unassembled WGS sequence"/>
</dbReference>
<evidence type="ECO:0000313" key="4">
    <source>
        <dbReference type="Proteomes" id="UP000184356"/>
    </source>
</evidence>
<keyword evidence="2" id="KW-0732">Signal</keyword>
<proteinExistence type="predicted"/>
<dbReference type="EMBL" id="KV878594">
    <property type="protein sequence ID" value="OJJ54721.1"/>
    <property type="molecule type" value="Genomic_DNA"/>
</dbReference>
<organism evidence="3 4">
    <name type="scientific">Aspergillus sydowii CBS 593.65</name>
    <dbReference type="NCBI Taxonomy" id="1036612"/>
    <lineage>
        <taxon>Eukaryota</taxon>
        <taxon>Fungi</taxon>
        <taxon>Dikarya</taxon>
        <taxon>Ascomycota</taxon>
        <taxon>Pezizomycotina</taxon>
        <taxon>Eurotiomycetes</taxon>
        <taxon>Eurotiomycetidae</taxon>
        <taxon>Eurotiales</taxon>
        <taxon>Aspergillaceae</taxon>
        <taxon>Aspergillus</taxon>
        <taxon>Aspergillus subgen. Nidulantes</taxon>
    </lineage>
</organism>
<gene>
    <name evidence="3" type="ORF">ASPSYDRAFT_35397</name>
</gene>